<sequence length="96" mass="11589">MFPFLIGRRVYSMMKKYQIEILNHQPGRIELYSPMWKDSDEMSELLTQFDKEPGLHNIAFAKREGTLQISFDEALTKDYARLEQWMQRLEQFGRNR</sequence>
<dbReference type="Proteomes" id="UP000027931">
    <property type="component" value="Unassembled WGS sequence"/>
</dbReference>
<evidence type="ECO:0000313" key="2">
    <source>
        <dbReference type="Proteomes" id="UP000027931"/>
    </source>
</evidence>
<evidence type="ECO:0008006" key="3">
    <source>
        <dbReference type="Google" id="ProtNLM"/>
    </source>
</evidence>
<dbReference type="OrthoDB" id="2887217at2"/>
<evidence type="ECO:0000313" key="1">
    <source>
        <dbReference type="EMBL" id="KEO81910.1"/>
    </source>
</evidence>
<reference evidence="1 2" key="1">
    <citation type="journal article" date="2013" name="Int. J. Syst. Evol. Microbiol.">
        <title>Tumebacillus flagellatus sp. nov., an alpha-amylase/pullulanase-producing bacterium isolated from cassava wastewater.</title>
        <authorList>
            <person name="Wang Q."/>
            <person name="Xie N."/>
            <person name="Qin Y."/>
            <person name="Shen N."/>
            <person name="Zhu J."/>
            <person name="Mi H."/>
            <person name="Huang R."/>
        </authorList>
    </citation>
    <scope>NUCLEOTIDE SEQUENCE [LARGE SCALE GENOMIC DNA]</scope>
    <source>
        <strain evidence="1 2">GST4</strain>
    </source>
</reference>
<name>A0A074LN14_9BACL</name>
<comment type="caution">
    <text evidence="1">The sequence shown here is derived from an EMBL/GenBank/DDBJ whole genome shotgun (WGS) entry which is preliminary data.</text>
</comment>
<dbReference type="RefSeq" id="WP_038092060.1">
    <property type="nucleotide sequence ID" value="NZ_JMIR01000031.1"/>
</dbReference>
<gene>
    <name evidence="1" type="ORF">EL26_18930</name>
</gene>
<accession>A0A074LN14</accession>
<dbReference type="STRING" id="1157490.EL26_18930"/>
<keyword evidence="2" id="KW-1185">Reference proteome</keyword>
<dbReference type="AlphaFoldDB" id="A0A074LN14"/>
<dbReference type="EMBL" id="JMIR01000031">
    <property type="protein sequence ID" value="KEO81910.1"/>
    <property type="molecule type" value="Genomic_DNA"/>
</dbReference>
<protein>
    <recommendedName>
        <fullName evidence="3">Metal ABC transporter ATPase</fullName>
    </recommendedName>
</protein>
<proteinExistence type="predicted"/>
<organism evidence="1 2">
    <name type="scientific">Tumebacillus flagellatus</name>
    <dbReference type="NCBI Taxonomy" id="1157490"/>
    <lineage>
        <taxon>Bacteria</taxon>
        <taxon>Bacillati</taxon>
        <taxon>Bacillota</taxon>
        <taxon>Bacilli</taxon>
        <taxon>Bacillales</taxon>
        <taxon>Alicyclobacillaceae</taxon>
        <taxon>Tumebacillus</taxon>
    </lineage>
</organism>